<dbReference type="EMBL" id="SOAU01000001">
    <property type="protein sequence ID" value="TDT15454.1"/>
    <property type="molecule type" value="Genomic_DNA"/>
</dbReference>
<dbReference type="RefSeq" id="WP_133867901.1">
    <property type="nucleotide sequence ID" value="NZ_JAVJPS010000004.1"/>
</dbReference>
<dbReference type="AlphaFoldDB" id="A0A4R7HXV5"/>
<feature type="region of interest" description="Disordered" evidence="1">
    <location>
        <begin position="1"/>
        <end position="68"/>
    </location>
</feature>
<name>A0A4R7HXV5_9ACTN</name>
<evidence type="ECO:0000256" key="1">
    <source>
        <dbReference type="SAM" id="MobiDB-lite"/>
    </source>
</evidence>
<sequence length="68" mass="7640">MGFRQFWRSFRATKGQSRPASPEDHIADDVRETMGPLAGSGGGGHMTGESVYHYIEDHEQQPHRPDDD</sequence>
<gene>
    <name evidence="2" type="ORF">BDK89_1025</name>
</gene>
<feature type="compositionally biased region" description="Basic and acidic residues" evidence="1">
    <location>
        <begin position="54"/>
        <end position="68"/>
    </location>
</feature>
<feature type="compositionally biased region" description="Basic and acidic residues" evidence="1">
    <location>
        <begin position="21"/>
        <end position="32"/>
    </location>
</feature>
<reference evidence="2 3" key="1">
    <citation type="submission" date="2019-03" db="EMBL/GenBank/DDBJ databases">
        <title>Sequencing the genomes of 1000 actinobacteria strains.</title>
        <authorList>
            <person name="Klenk H.-P."/>
        </authorList>
    </citation>
    <scope>NUCLEOTIDE SEQUENCE [LARGE SCALE GENOMIC DNA]</scope>
    <source>
        <strain evidence="2 3">DSM 18936</strain>
    </source>
</reference>
<proteinExistence type="predicted"/>
<evidence type="ECO:0000313" key="2">
    <source>
        <dbReference type="EMBL" id="TDT15454.1"/>
    </source>
</evidence>
<accession>A0A4R7HXV5</accession>
<dbReference type="Proteomes" id="UP000294558">
    <property type="component" value="Unassembled WGS sequence"/>
</dbReference>
<keyword evidence="3" id="KW-1185">Reference proteome</keyword>
<protein>
    <submittedName>
        <fullName evidence="2">Uncharacterized protein</fullName>
    </submittedName>
</protein>
<comment type="caution">
    <text evidence="2">The sequence shown here is derived from an EMBL/GenBank/DDBJ whole genome shotgun (WGS) entry which is preliminary data.</text>
</comment>
<organism evidence="2 3">
    <name type="scientific">Ilumatobacter fluminis</name>
    <dbReference type="NCBI Taxonomy" id="467091"/>
    <lineage>
        <taxon>Bacteria</taxon>
        <taxon>Bacillati</taxon>
        <taxon>Actinomycetota</taxon>
        <taxon>Acidimicrobiia</taxon>
        <taxon>Acidimicrobiales</taxon>
        <taxon>Ilumatobacteraceae</taxon>
        <taxon>Ilumatobacter</taxon>
    </lineage>
</organism>
<evidence type="ECO:0000313" key="3">
    <source>
        <dbReference type="Proteomes" id="UP000294558"/>
    </source>
</evidence>